<dbReference type="EMBL" id="CYSC01000027">
    <property type="protein sequence ID" value="CUH71863.1"/>
    <property type="molecule type" value="Genomic_DNA"/>
</dbReference>
<feature type="chain" id="PRO_5009790948" evidence="1">
    <location>
        <begin position="32"/>
        <end position="181"/>
    </location>
</feature>
<evidence type="ECO:0000313" key="5">
    <source>
        <dbReference type="Proteomes" id="UP000051887"/>
    </source>
</evidence>
<dbReference type="Proteomes" id="UP000051086">
    <property type="component" value="Unassembled WGS sequence"/>
</dbReference>
<name>A0A0N7LXG8_9RHOB</name>
<keyword evidence="1" id="KW-0732">Signal</keyword>
<reference evidence="3 5" key="1">
    <citation type="submission" date="2015-09" db="EMBL/GenBank/DDBJ databases">
        <authorList>
            <consortium name="Swine Surveillance"/>
        </authorList>
    </citation>
    <scope>NUCLEOTIDE SEQUENCE [LARGE SCALE GENOMIC DNA]</scope>
    <source>
        <strain evidence="3 5">5120</strain>
    </source>
</reference>
<sequence length="181" mass="19071">MTRAPESPAHGGSLMKLSVFALAFMAPSVVAAEITVLPAPQAAVDAYVVKALKCQEAPDAFAAVLALAANGVIHLPSELPPAPVHCFETQMPWSIDGLQVHRICANWTTQNSHGDRSNMLWPANLSQDRTQLRLELHQAEPDVAAWAQSKGIAAAQITASPGGGSRLTCHAPAIRLGRSNG</sequence>
<keyword evidence="4" id="KW-1185">Reference proteome</keyword>
<proteinExistence type="predicted"/>
<gene>
    <name evidence="2" type="ORF">TL5118_04182</name>
    <name evidence="3" type="ORF">TL5120_01655</name>
</gene>
<accession>A0A0N7LXG8</accession>
<evidence type="ECO:0000256" key="1">
    <source>
        <dbReference type="SAM" id="SignalP"/>
    </source>
</evidence>
<organism evidence="3 5">
    <name type="scientific">Thalassovita autumnalis</name>
    <dbReference type="NCBI Taxonomy" id="2072972"/>
    <lineage>
        <taxon>Bacteria</taxon>
        <taxon>Pseudomonadati</taxon>
        <taxon>Pseudomonadota</taxon>
        <taxon>Alphaproteobacteria</taxon>
        <taxon>Rhodobacterales</taxon>
        <taxon>Roseobacteraceae</taxon>
        <taxon>Thalassovita</taxon>
    </lineage>
</organism>
<evidence type="ECO:0000313" key="2">
    <source>
        <dbReference type="EMBL" id="CUH70207.1"/>
    </source>
</evidence>
<dbReference type="Proteomes" id="UP000051887">
    <property type="component" value="Unassembled WGS sequence"/>
</dbReference>
<feature type="signal peptide" evidence="1">
    <location>
        <begin position="1"/>
        <end position="31"/>
    </location>
</feature>
<dbReference type="EMBL" id="CYSB01000048">
    <property type="protein sequence ID" value="CUH70207.1"/>
    <property type="molecule type" value="Genomic_DNA"/>
</dbReference>
<protein>
    <submittedName>
        <fullName evidence="3">Uncharacterized protein</fullName>
    </submittedName>
</protein>
<evidence type="ECO:0000313" key="4">
    <source>
        <dbReference type="Proteomes" id="UP000051086"/>
    </source>
</evidence>
<dbReference type="AlphaFoldDB" id="A0A0N7LXG8"/>
<reference evidence="2 4" key="2">
    <citation type="submission" date="2015-09" db="EMBL/GenBank/DDBJ databases">
        <authorList>
            <person name="Rodrigo-Torres L."/>
            <person name="Arahal D.R."/>
        </authorList>
    </citation>
    <scope>NUCLEOTIDE SEQUENCE [LARGE SCALE GENOMIC DNA]</scope>
    <source>
        <strain evidence="2 4">CECT 5118</strain>
    </source>
</reference>
<evidence type="ECO:0000313" key="3">
    <source>
        <dbReference type="EMBL" id="CUH71863.1"/>
    </source>
</evidence>